<dbReference type="EMBL" id="CAJVQB010107174">
    <property type="protein sequence ID" value="CAG8851646.1"/>
    <property type="molecule type" value="Genomic_DNA"/>
</dbReference>
<proteinExistence type="predicted"/>
<evidence type="ECO:0000256" key="1">
    <source>
        <dbReference type="SAM" id="MobiDB-lite"/>
    </source>
</evidence>
<gene>
    <name evidence="2" type="ORF">GMARGA_LOCUS40846</name>
</gene>
<accession>A0ABN7XB92</accession>
<reference evidence="2 3" key="1">
    <citation type="submission" date="2021-06" db="EMBL/GenBank/DDBJ databases">
        <authorList>
            <person name="Kallberg Y."/>
            <person name="Tangrot J."/>
            <person name="Rosling A."/>
        </authorList>
    </citation>
    <scope>NUCLEOTIDE SEQUENCE [LARGE SCALE GENOMIC DNA]</scope>
    <source>
        <strain evidence="2 3">120-4 pot B 10/14</strain>
    </source>
</reference>
<feature type="non-terminal residue" evidence="2">
    <location>
        <position position="56"/>
    </location>
</feature>
<organism evidence="2 3">
    <name type="scientific">Gigaspora margarita</name>
    <dbReference type="NCBI Taxonomy" id="4874"/>
    <lineage>
        <taxon>Eukaryota</taxon>
        <taxon>Fungi</taxon>
        <taxon>Fungi incertae sedis</taxon>
        <taxon>Mucoromycota</taxon>
        <taxon>Glomeromycotina</taxon>
        <taxon>Glomeromycetes</taxon>
        <taxon>Diversisporales</taxon>
        <taxon>Gigasporaceae</taxon>
        <taxon>Gigaspora</taxon>
    </lineage>
</organism>
<feature type="compositionally biased region" description="Basic and acidic residues" evidence="1">
    <location>
        <begin position="1"/>
        <end position="13"/>
    </location>
</feature>
<name>A0ABN7XB92_GIGMA</name>
<feature type="region of interest" description="Disordered" evidence="1">
    <location>
        <begin position="1"/>
        <end position="32"/>
    </location>
</feature>
<sequence length="56" mass="6607">WEEKKGITKDNKQKTQATKEMQDTNKVKKRRGKENQVLQLETNSSILKAAHRKQRV</sequence>
<dbReference type="Proteomes" id="UP000789901">
    <property type="component" value="Unassembled WGS sequence"/>
</dbReference>
<keyword evidence="3" id="KW-1185">Reference proteome</keyword>
<evidence type="ECO:0000313" key="2">
    <source>
        <dbReference type="EMBL" id="CAG8851646.1"/>
    </source>
</evidence>
<comment type="caution">
    <text evidence="2">The sequence shown here is derived from an EMBL/GenBank/DDBJ whole genome shotgun (WGS) entry which is preliminary data.</text>
</comment>
<evidence type="ECO:0000313" key="3">
    <source>
        <dbReference type="Proteomes" id="UP000789901"/>
    </source>
</evidence>
<feature type="non-terminal residue" evidence="2">
    <location>
        <position position="1"/>
    </location>
</feature>
<protein>
    <submittedName>
        <fullName evidence="2">44622_t:CDS:1</fullName>
    </submittedName>
</protein>